<proteinExistence type="predicted"/>
<dbReference type="Pfam" id="PF07727">
    <property type="entry name" value="RVT_2"/>
    <property type="match status" value="1"/>
</dbReference>
<keyword evidence="5" id="KW-0862">Zinc</keyword>
<dbReference type="PANTHER" id="PTHR42648:SF28">
    <property type="entry name" value="TRANSPOSON-ENCODED PROTEIN WITH RIBONUCLEASE H-LIKE AND RETROVIRUS ZINC FINGER-LIKE DOMAINS"/>
    <property type="match status" value="1"/>
</dbReference>
<evidence type="ECO:0000259" key="7">
    <source>
        <dbReference type="PROSITE" id="PS50158"/>
    </source>
</evidence>
<dbReference type="OrthoDB" id="2014938at2759"/>
<dbReference type="InterPro" id="IPR012337">
    <property type="entry name" value="RNaseH-like_sf"/>
</dbReference>
<protein>
    <submittedName>
        <fullName evidence="9">Retrovirus-related Pol poly from transposon TNT 1-94 isoform A</fullName>
    </submittedName>
</protein>
<dbReference type="Pfam" id="PF25597">
    <property type="entry name" value="SH3_retrovirus"/>
    <property type="match status" value="1"/>
</dbReference>
<dbReference type="InterPro" id="IPR013103">
    <property type="entry name" value="RVT_2"/>
</dbReference>
<feature type="domain" description="CCHC-type" evidence="7">
    <location>
        <begin position="247"/>
        <end position="262"/>
    </location>
</feature>
<dbReference type="Pfam" id="PF22936">
    <property type="entry name" value="Pol_BBD"/>
    <property type="match status" value="1"/>
</dbReference>
<dbReference type="STRING" id="3076.A0A2P6U5G8"/>
<dbReference type="SUPFAM" id="SSF56672">
    <property type="entry name" value="DNA/RNA polymerases"/>
    <property type="match status" value="1"/>
</dbReference>
<dbReference type="Pfam" id="PF13976">
    <property type="entry name" value="gag_pre-integrs"/>
    <property type="match status" value="1"/>
</dbReference>
<dbReference type="Pfam" id="PF00098">
    <property type="entry name" value="zf-CCHC"/>
    <property type="match status" value="1"/>
</dbReference>
<dbReference type="SUPFAM" id="SSF53098">
    <property type="entry name" value="Ribonuclease H-like"/>
    <property type="match status" value="1"/>
</dbReference>
<evidence type="ECO:0000256" key="6">
    <source>
        <dbReference type="SAM" id="MobiDB-lite"/>
    </source>
</evidence>
<dbReference type="InterPro" id="IPR043502">
    <property type="entry name" value="DNA/RNA_pol_sf"/>
</dbReference>
<comment type="caution">
    <text evidence="9">The sequence shown here is derived from an EMBL/GenBank/DDBJ whole genome shotgun (WGS) entry which is preliminary data.</text>
</comment>
<reference evidence="9 10" key="1">
    <citation type="journal article" date="2018" name="Plant J.">
        <title>Genome sequences of Chlorella sorokiniana UTEX 1602 and Micractinium conductrix SAG 241.80: implications to maltose excretion by a green alga.</title>
        <authorList>
            <person name="Arriola M.B."/>
            <person name="Velmurugan N."/>
            <person name="Zhang Y."/>
            <person name="Plunkett M.H."/>
            <person name="Hondzo H."/>
            <person name="Barney B.M."/>
        </authorList>
    </citation>
    <scope>NUCLEOTIDE SEQUENCE [LARGE SCALE GENOMIC DNA]</scope>
    <source>
        <strain evidence="10">UTEX 1602</strain>
    </source>
</reference>
<keyword evidence="3" id="KW-0064">Aspartyl protease</keyword>
<keyword evidence="1" id="KW-0645">Protease</keyword>
<feature type="compositionally biased region" description="Gly residues" evidence="6">
    <location>
        <begin position="197"/>
        <end position="208"/>
    </location>
</feature>
<name>A0A2P6U5G8_CHLSO</name>
<dbReference type="GO" id="GO:0006508">
    <property type="term" value="P:proteolysis"/>
    <property type="evidence" value="ECO:0007669"/>
    <property type="project" value="UniProtKB-KW"/>
</dbReference>
<dbReference type="InterPro" id="IPR054722">
    <property type="entry name" value="PolX-like_BBD"/>
</dbReference>
<keyword evidence="2" id="KW-0479">Metal-binding</keyword>
<dbReference type="Proteomes" id="UP000239899">
    <property type="component" value="Unassembled WGS sequence"/>
</dbReference>
<dbReference type="InterPro" id="IPR001878">
    <property type="entry name" value="Znf_CCHC"/>
</dbReference>
<dbReference type="PROSITE" id="PS50994">
    <property type="entry name" value="INTEGRASE"/>
    <property type="match status" value="1"/>
</dbReference>
<dbReference type="GO" id="GO:0003676">
    <property type="term" value="F:nucleic acid binding"/>
    <property type="evidence" value="ECO:0007669"/>
    <property type="project" value="InterPro"/>
</dbReference>
<evidence type="ECO:0000256" key="2">
    <source>
        <dbReference type="ARBA" id="ARBA00022723"/>
    </source>
</evidence>
<feature type="compositionally biased region" description="Acidic residues" evidence="6">
    <location>
        <begin position="735"/>
        <end position="748"/>
    </location>
</feature>
<organism evidence="9 10">
    <name type="scientific">Chlorella sorokiniana</name>
    <name type="common">Freshwater green alga</name>
    <dbReference type="NCBI Taxonomy" id="3076"/>
    <lineage>
        <taxon>Eukaryota</taxon>
        <taxon>Viridiplantae</taxon>
        <taxon>Chlorophyta</taxon>
        <taxon>core chlorophytes</taxon>
        <taxon>Trebouxiophyceae</taxon>
        <taxon>Chlorellales</taxon>
        <taxon>Chlorellaceae</taxon>
        <taxon>Chlorella clade</taxon>
        <taxon>Chlorella</taxon>
    </lineage>
</organism>
<keyword evidence="5" id="KW-0863">Zinc-finger</keyword>
<accession>A0A2P6U5G8</accession>
<dbReference type="Pfam" id="PF00665">
    <property type="entry name" value="rve"/>
    <property type="match status" value="1"/>
</dbReference>
<dbReference type="SUPFAM" id="SSF57756">
    <property type="entry name" value="Retrovirus zinc finger-like domains"/>
    <property type="match status" value="1"/>
</dbReference>
<evidence type="ECO:0000256" key="3">
    <source>
        <dbReference type="ARBA" id="ARBA00022750"/>
    </source>
</evidence>
<evidence type="ECO:0000313" key="10">
    <source>
        <dbReference type="Proteomes" id="UP000239899"/>
    </source>
</evidence>
<dbReference type="InterPro" id="IPR036397">
    <property type="entry name" value="RNaseH_sf"/>
</dbReference>
<dbReference type="PANTHER" id="PTHR42648">
    <property type="entry name" value="TRANSPOSASE, PUTATIVE-RELATED"/>
    <property type="match status" value="1"/>
</dbReference>
<dbReference type="InterPro" id="IPR001584">
    <property type="entry name" value="Integrase_cat-core"/>
</dbReference>
<dbReference type="InterPro" id="IPR057670">
    <property type="entry name" value="SH3_retrovirus"/>
</dbReference>
<gene>
    <name evidence="9" type="ORF">C2E21_0027</name>
</gene>
<feature type="domain" description="Integrase catalytic" evidence="8">
    <location>
        <begin position="493"/>
        <end position="658"/>
    </location>
</feature>
<feature type="region of interest" description="Disordered" evidence="6">
    <location>
        <begin position="720"/>
        <end position="785"/>
    </location>
</feature>
<dbReference type="EMBL" id="LHPG02000001">
    <property type="protein sequence ID" value="PRW61566.1"/>
    <property type="molecule type" value="Genomic_DNA"/>
</dbReference>
<feature type="compositionally biased region" description="Polar residues" evidence="6">
    <location>
        <begin position="229"/>
        <end position="238"/>
    </location>
</feature>
<dbReference type="GO" id="GO:0004190">
    <property type="term" value="F:aspartic-type endopeptidase activity"/>
    <property type="evidence" value="ECO:0007669"/>
    <property type="project" value="UniProtKB-KW"/>
</dbReference>
<evidence type="ECO:0000256" key="5">
    <source>
        <dbReference type="PROSITE-ProRule" id="PRU00047"/>
    </source>
</evidence>
<dbReference type="AlphaFoldDB" id="A0A2P6U5G8"/>
<dbReference type="GO" id="GO:0008270">
    <property type="term" value="F:zinc ion binding"/>
    <property type="evidence" value="ECO:0007669"/>
    <property type="project" value="UniProtKB-KW"/>
</dbReference>
<dbReference type="CDD" id="cd09272">
    <property type="entry name" value="RNase_HI_RT_Ty1"/>
    <property type="match status" value="1"/>
</dbReference>
<evidence type="ECO:0000256" key="1">
    <source>
        <dbReference type="ARBA" id="ARBA00022670"/>
    </source>
</evidence>
<dbReference type="InterPro" id="IPR039537">
    <property type="entry name" value="Retrotran_Ty1/copia-like"/>
</dbReference>
<dbReference type="GO" id="GO:0015074">
    <property type="term" value="P:DNA integration"/>
    <property type="evidence" value="ECO:0007669"/>
    <property type="project" value="InterPro"/>
</dbReference>
<evidence type="ECO:0000259" key="8">
    <source>
        <dbReference type="PROSITE" id="PS50994"/>
    </source>
</evidence>
<sequence>MATSEDKNVVERLDVDNYATWSIRMQAYLMVKGLWDPITTDTPDTTADKKALAQIVLHVKDHHLTALAACSTAKIAWATLKATYEAQTNARKLQLRRELTQLKMGATEPLTVYAARAKTIQTQLTTAGDTASDQDVALQFLAGLPPAYGVINTVLTAGDQPLKIDTMLPKLLPVEQQMQPPTRPQEAALLAKPNRGFGRGRSNGGHGRGSPNRHGRGSHNSGRGGFSPNRHTSSSRSGYTDKRNRFCFYCGKPGHFADECRQKQLDMARQGNSTQPLHNQFGTIALMAQDQAAAPKSATSMRWVLDTGASRHLTGDASILSNMRPMDEDLTITFGNGGTGKATATGDVYLATTDAVFQLTEVLYIPEATESLISVRHATKHGLDFTFSADRCDISRNGHKLATAPSMGDAIYYLSGHSRRLDSPALTAKVKETPQLWHERFGHLGYDGLAQLTNLVTGMKTTAEEFKAAGEGLCEPCGFGKQHRAPFKPSSSTTNRPLALVHTDLCGPLPVASQGGNLYFLTLLDDYSKFSAVRPIARKSDTPAALKDTLKLLESLSGYKTQRIRCDNGSEFINEDLATYCSDNGIKLETTVRYTPQQNGATERLNRTLMDKVRPMLAASGVPKSLWADAVVTANYVRNRSPVSDRDKTPYELFYGTKPDVSHLRTFGARCYAVIPKPLRTKLDDTSEPGRFIGYPAGTKGYKILLNTGKVIISRDVTFKETGGSSTGPPGEPGLSDEEGSDADEDMEPAGAGPSQPGPAASRAGGSRSPPASKRPRRAATDVPAEIWREEGYKITGRKRDLGAAHSAIIQEPASLEEAQASEQAEQWQQAADDEMASLLAYNTWELEPVPPGADMAPGVKPIPVKWVFKIKRDANGNVERYKARLVAKGFLQQEGIDYEEVFAPVSKYTTVRTVLAQAAAQDMEIHQIDIKTAFLYGELEEDAAKGVLRYIAGTTGFGITYGGNSLEAFCDADYAGDCDTRRSTTGYVFMLGGGAISWSSRLQPTVAASTTEAEYMAAAYAIKEGLWLRTLLSDLGMRLDTITINADNQGAIKLLKNPVFSMRSKHIDVIYHFARERVTRKDISFKYIPTTKMVADALTKPLPAAKLAFCRTAMGITSMEQ</sequence>
<dbReference type="SMART" id="SM00343">
    <property type="entry name" value="ZnF_C2HC"/>
    <property type="match status" value="1"/>
</dbReference>
<dbReference type="Pfam" id="PF14223">
    <property type="entry name" value="Retrotran_gag_2"/>
    <property type="match status" value="1"/>
</dbReference>
<dbReference type="PROSITE" id="PS50158">
    <property type="entry name" value="ZF_CCHC"/>
    <property type="match status" value="1"/>
</dbReference>
<feature type="compositionally biased region" description="Low complexity" evidence="6">
    <location>
        <begin position="749"/>
        <end position="772"/>
    </location>
</feature>
<evidence type="ECO:0000256" key="4">
    <source>
        <dbReference type="ARBA" id="ARBA00022801"/>
    </source>
</evidence>
<feature type="region of interest" description="Disordered" evidence="6">
    <location>
        <begin position="194"/>
        <end position="238"/>
    </location>
</feature>
<keyword evidence="4" id="KW-0378">Hydrolase</keyword>
<keyword evidence="10" id="KW-1185">Reference proteome</keyword>
<dbReference type="InterPro" id="IPR025724">
    <property type="entry name" value="GAG-pre-integrase_dom"/>
</dbReference>
<dbReference type="Gene3D" id="3.30.420.10">
    <property type="entry name" value="Ribonuclease H-like superfamily/Ribonuclease H"/>
    <property type="match status" value="1"/>
</dbReference>
<evidence type="ECO:0000313" key="9">
    <source>
        <dbReference type="EMBL" id="PRW61566.1"/>
    </source>
</evidence>
<dbReference type="InterPro" id="IPR036875">
    <property type="entry name" value="Znf_CCHC_sf"/>
</dbReference>
<dbReference type="Gene3D" id="4.10.60.10">
    <property type="entry name" value="Zinc finger, CCHC-type"/>
    <property type="match status" value="1"/>
</dbReference>